<dbReference type="EMBL" id="QWDM01000002">
    <property type="protein sequence ID" value="RUT71924.1"/>
    <property type="molecule type" value="Genomic_DNA"/>
</dbReference>
<dbReference type="GO" id="GO:0009103">
    <property type="term" value="P:lipopolysaccharide biosynthetic process"/>
    <property type="evidence" value="ECO:0007669"/>
    <property type="project" value="TreeGrafter"/>
</dbReference>
<dbReference type="SUPFAM" id="SSF53756">
    <property type="entry name" value="UDP-Glycosyltransferase/glycogen phosphorylase"/>
    <property type="match status" value="1"/>
</dbReference>
<comment type="caution">
    <text evidence="3">The sequence shown here is derived from an EMBL/GenBank/DDBJ whole genome shotgun (WGS) entry which is preliminary data.</text>
</comment>
<evidence type="ECO:0000313" key="3">
    <source>
        <dbReference type="EMBL" id="RUT71924.1"/>
    </source>
</evidence>
<dbReference type="OrthoDB" id="9801609at2"/>
<feature type="domain" description="Glycosyl transferase family 1" evidence="2">
    <location>
        <begin position="178"/>
        <end position="301"/>
    </location>
</feature>
<accession>A0A434AC30</accession>
<dbReference type="Proteomes" id="UP000288102">
    <property type="component" value="Unassembled WGS sequence"/>
</dbReference>
<dbReference type="GO" id="GO:0016757">
    <property type="term" value="F:glycosyltransferase activity"/>
    <property type="evidence" value="ECO:0007669"/>
    <property type="project" value="InterPro"/>
</dbReference>
<keyword evidence="1 3" id="KW-0808">Transferase</keyword>
<dbReference type="InterPro" id="IPR001296">
    <property type="entry name" value="Glyco_trans_1"/>
</dbReference>
<dbReference type="RefSeq" id="WP_127337170.1">
    <property type="nucleotide sequence ID" value="NZ_QWDM01000002.1"/>
</dbReference>
<organism evidence="3 4">
    <name type="scientific">Flavobacterium cupreum</name>
    <dbReference type="NCBI Taxonomy" id="2133766"/>
    <lineage>
        <taxon>Bacteria</taxon>
        <taxon>Pseudomonadati</taxon>
        <taxon>Bacteroidota</taxon>
        <taxon>Flavobacteriia</taxon>
        <taxon>Flavobacteriales</taxon>
        <taxon>Flavobacteriaceae</taxon>
        <taxon>Flavobacterium</taxon>
    </lineage>
</organism>
<protein>
    <submittedName>
        <fullName evidence="3">Glycosyltransferase family 1 protein</fullName>
    </submittedName>
</protein>
<evidence type="ECO:0000313" key="4">
    <source>
        <dbReference type="Proteomes" id="UP000288102"/>
    </source>
</evidence>
<gene>
    <name evidence="3" type="ORF">D0817_04355</name>
</gene>
<dbReference type="PANTHER" id="PTHR46401:SF2">
    <property type="entry name" value="GLYCOSYLTRANSFERASE WBBK-RELATED"/>
    <property type="match status" value="1"/>
</dbReference>
<reference evidence="4" key="1">
    <citation type="journal article" date="2019" name="Syst. Appl. Microbiol.">
        <title>Flavobacterium circumlabens sp. nov. and Flavobacterium cupreum sp. nov., two psychrotrophic species isolated from Antarctic environmental samples.</title>
        <authorList>
            <person name="Kralova S."/>
            <person name="Busse H.-J."/>
            <person name="Svec P."/>
            <person name="Maslanova I."/>
            <person name="Stankova E."/>
            <person name="Bartak M."/>
            <person name="Sedlacek I."/>
        </authorList>
    </citation>
    <scope>NUCLEOTIDE SEQUENCE [LARGE SCALE GENOMIC DNA]</scope>
    <source>
        <strain evidence="4">CCM 8825</strain>
    </source>
</reference>
<dbReference type="AlphaFoldDB" id="A0A434AC30"/>
<dbReference type="Gene3D" id="3.40.50.2000">
    <property type="entry name" value="Glycogen Phosphorylase B"/>
    <property type="match status" value="2"/>
</dbReference>
<sequence>MPHHKSVFLETHNINNRAGGLGTFNYELIKGLSALNFENMKLTLNAKDVKLLESEFGEKFDYHKYTSLSRLGFFRTRTKYDLWHSVNQNTKVEPFHCNKYLLTVHDIHFIEEGSSDYNQELSKLFEAKLKKATAITYISEFAKKQTHAFFDVPNVSEYVIYNGNPISALLNTDSYVPNVPVDKPFFYTIGDFIERKNYESIINMMKFIKDFNLIISGNNNKKYGEEIKKLIVDQGLSNQVFLTGKVSDEGKQFYMKNCTAFLFPSIREGFGLPPIEAMSFGKPTFLSDRTSLPEIGGSESNYWINFDPEYMKTVLFTGLEEHEHNKPEKETLLKKRAASFKWETAASEYFNIYKKILY</sequence>
<evidence type="ECO:0000256" key="1">
    <source>
        <dbReference type="ARBA" id="ARBA00022679"/>
    </source>
</evidence>
<dbReference type="Pfam" id="PF00534">
    <property type="entry name" value="Glycos_transf_1"/>
    <property type="match status" value="1"/>
</dbReference>
<keyword evidence="4" id="KW-1185">Reference proteome</keyword>
<dbReference type="PANTHER" id="PTHR46401">
    <property type="entry name" value="GLYCOSYLTRANSFERASE WBBK-RELATED"/>
    <property type="match status" value="1"/>
</dbReference>
<name>A0A434AC30_9FLAO</name>
<evidence type="ECO:0000259" key="2">
    <source>
        <dbReference type="Pfam" id="PF00534"/>
    </source>
</evidence>
<proteinExistence type="predicted"/>
<dbReference type="CDD" id="cd03809">
    <property type="entry name" value="GT4_MtfB-like"/>
    <property type="match status" value="1"/>
</dbReference>